<dbReference type="EMBL" id="UINC01223490">
    <property type="protein sequence ID" value="SVE52709.1"/>
    <property type="molecule type" value="Genomic_DNA"/>
</dbReference>
<dbReference type="AlphaFoldDB" id="A0A383E7Y2"/>
<name>A0A383E7Y2_9ZZZZ</name>
<gene>
    <name evidence="2" type="ORF">METZ01_LOCUS505563</name>
</gene>
<feature type="region of interest" description="Disordered" evidence="1">
    <location>
        <begin position="82"/>
        <end position="117"/>
    </location>
</feature>
<evidence type="ECO:0000256" key="1">
    <source>
        <dbReference type="SAM" id="MobiDB-lite"/>
    </source>
</evidence>
<organism evidence="2">
    <name type="scientific">marine metagenome</name>
    <dbReference type="NCBI Taxonomy" id="408172"/>
    <lineage>
        <taxon>unclassified sequences</taxon>
        <taxon>metagenomes</taxon>
        <taxon>ecological metagenomes</taxon>
    </lineage>
</organism>
<feature type="non-terminal residue" evidence="2">
    <location>
        <position position="1"/>
    </location>
</feature>
<sequence length="117" mass="12985">FRINLLMTMTIDFESKDGRQNYLNEKLDNLLSGINASYGQVLLDELVTRLQRTLADFNEEVGGIMGDLKESSDRRNQIIHDLMEGNETASGSAPSDGGETPAGGAEMSEWEKRLESM</sequence>
<evidence type="ECO:0000313" key="2">
    <source>
        <dbReference type="EMBL" id="SVE52709.1"/>
    </source>
</evidence>
<protein>
    <submittedName>
        <fullName evidence="2">Uncharacterized protein</fullName>
    </submittedName>
</protein>
<reference evidence="2" key="1">
    <citation type="submission" date="2018-05" db="EMBL/GenBank/DDBJ databases">
        <authorList>
            <person name="Lanie J.A."/>
            <person name="Ng W.-L."/>
            <person name="Kazmierczak K.M."/>
            <person name="Andrzejewski T.M."/>
            <person name="Davidsen T.M."/>
            <person name="Wayne K.J."/>
            <person name="Tettelin H."/>
            <person name="Glass J.I."/>
            <person name="Rusch D."/>
            <person name="Podicherti R."/>
            <person name="Tsui H.-C.T."/>
            <person name="Winkler M.E."/>
        </authorList>
    </citation>
    <scope>NUCLEOTIDE SEQUENCE</scope>
</reference>
<accession>A0A383E7Y2</accession>
<proteinExistence type="predicted"/>